<dbReference type="GO" id="GO:0005680">
    <property type="term" value="C:anaphase-promoting complex"/>
    <property type="evidence" value="ECO:0007669"/>
    <property type="project" value="TreeGrafter"/>
</dbReference>
<dbReference type="GO" id="GO:0006511">
    <property type="term" value="P:ubiquitin-dependent protein catabolic process"/>
    <property type="evidence" value="ECO:0007669"/>
    <property type="project" value="InterPro"/>
</dbReference>
<accession>A0A0N1I206</accession>
<evidence type="ECO:0000259" key="3">
    <source>
        <dbReference type="PROSITE" id="PS50069"/>
    </source>
</evidence>
<proteinExistence type="inferred from homology"/>
<organism evidence="4 5">
    <name type="scientific">Leptomonas seymouri</name>
    <dbReference type="NCBI Taxonomy" id="5684"/>
    <lineage>
        <taxon>Eukaryota</taxon>
        <taxon>Discoba</taxon>
        <taxon>Euglenozoa</taxon>
        <taxon>Kinetoplastea</taxon>
        <taxon>Metakinetoplastina</taxon>
        <taxon>Trypanosomatida</taxon>
        <taxon>Trypanosomatidae</taxon>
        <taxon>Leishmaniinae</taxon>
        <taxon>Leptomonas</taxon>
    </lineage>
</organism>
<keyword evidence="5" id="KW-1185">Reference proteome</keyword>
<feature type="region of interest" description="Disordered" evidence="2">
    <location>
        <begin position="202"/>
        <end position="234"/>
    </location>
</feature>
<dbReference type="PANTHER" id="PTHR45957:SF1">
    <property type="entry name" value="ANAPHASE-PROMOTING COMPLEX SUBUNIT 2"/>
    <property type="match status" value="1"/>
</dbReference>
<dbReference type="Gene3D" id="1.20.1310.10">
    <property type="entry name" value="Cullin Repeats"/>
    <property type="match status" value="1"/>
</dbReference>
<dbReference type="PROSITE" id="PS50069">
    <property type="entry name" value="CULLIN_2"/>
    <property type="match status" value="1"/>
</dbReference>
<protein>
    <recommendedName>
        <fullName evidence="3">Cullin family profile domain-containing protein</fullName>
    </recommendedName>
</protein>
<dbReference type="Gene3D" id="3.30.230.130">
    <property type="entry name" value="Cullin, Chain C, Domain 2"/>
    <property type="match status" value="1"/>
</dbReference>
<dbReference type="SUPFAM" id="SSF75632">
    <property type="entry name" value="Cullin homology domain"/>
    <property type="match status" value="1"/>
</dbReference>
<gene>
    <name evidence="4" type="ORF">ABL78_5574</name>
</gene>
<evidence type="ECO:0000256" key="2">
    <source>
        <dbReference type="SAM" id="MobiDB-lite"/>
    </source>
</evidence>
<dbReference type="PANTHER" id="PTHR45957">
    <property type="entry name" value="ANAPHASE-PROMOTING COMPLEX SUBUNIT 2"/>
    <property type="match status" value="1"/>
</dbReference>
<name>A0A0N1I206_LEPSE</name>
<comment type="caution">
    <text evidence="4">The sequence shown here is derived from an EMBL/GenBank/DDBJ whole genome shotgun (WGS) entry which is preliminary data.</text>
</comment>
<dbReference type="OrthoDB" id="5581181at2759"/>
<comment type="similarity">
    <text evidence="1">Belongs to the cullin family.</text>
</comment>
<reference evidence="4 5" key="1">
    <citation type="journal article" date="2015" name="PLoS Pathog.">
        <title>Leptomonas seymouri: Adaptations to the Dixenous Life Cycle Analyzed by Genome Sequencing, Transcriptome Profiling and Co-infection with Leishmania donovani.</title>
        <authorList>
            <person name="Kraeva N."/>
            <person name="Butenko A."/>
            <person name="Hlavacova J."/>
            <person name="Kostygov A."/>
            <person name="Myskova J."/>
            <person name="Grybchuk D."/>
            <person name="Lestinova T."/>
            <person name="Votypka J."/>
            <person name="Volf P."/>
            <person name="Opperdoes F."/>
            <person name="Flegontov P."/>
            <person name="Lukes J."/>
            <person name="Yurchenko V."/>
        </authorList>
    </citation>
    <scope>NUCLEOTIDE SEQUENCE [LARGE SCALE GENOMIC DNA]</scope>
    <source>
        <strain evidence="4 5">ATCC 30220</strain>
    </source>
</reference>
<evidence type="ECO:0000313" key="4">
    <source>
        <dbReference type="EMBL" id="KPI85350.1"/>
    </source>
</evidence>
<dbReference type="OMA" id="CAFGEDV"/>
<dbReference type="VEuPathDB" id="TriTrypDB:Lsey_0192_0010"/>
<dbReference type="InterPro" id="IPR036317">
    <property type="entry name" value="Cullin_homology_sf"/>
</dbReference>
<dbReference type="InterPro" id="IPR057975">
    <property type="entry name" value="TPR_ANAPC2"/>
</dbReference>
<sequence length="919" mass="100423">MSFVNDRLQDRLPGSASAGPFASSSASSLLGGGDADAALQVFAELLDFISTEGIVAVASGCAVALMQRWRRALATLSHSVPLNGMVAETLLERVNAAFDVHLRAFQDALQEHRMRNSRKQLARAVVGPALEALCTSYDHVFPLLQEWCDVLRAPGEASFFSAHVRCTLLQTDVMSGEEPRQKRAFFAFLRQHGRALLCRDPCRSDTSSHSGAEEDGDARDTREEPVTRPTSNPVMDPVLACLHRLTLSQSNEVKQLWRSVLEARIGEQLRDLSDDFSTHFLHEQMVWLEQCVMPFVAMVLNLKDKNGGTETSQISDVTVVGDGAAAESNSDAEAMRHAAAHAERESWCADMRHLFLYSYARRRLDSFWEILSDYPDSIPALEDMQYCLQSIPESDLKTVLIRTVRHLLSSRLHRAGTRTEDILAILINTIHAFCVLVPRNEQDSVVFAVIADTLEHLRRRKDCVTAIVQAVMQLNGVMSATAPPPLPLPSIMPTFDSECNPHSAAAGGGGGVGDALGFLDGLHEGTIGGREEELYRTNSRDRPDVLRVLLTSIHRRALVDEYQQVLAEQLLQKSMHTFDTTPEEEVLERLKRVFGDVVLDKCAVMVRDMQMSRRITQQLREQLARRRGAVSRSGAPGSRTLASPVAAAVVPACSVSVLSMTTWPPLARCSAVPANDAAGSVGVAQASSPLKYRPHPSLQAEMDLLAEAYKGLKDNQRLAWLPSLGRVELELTQRDPAKGNALVPVSQVLSLFDASVVLFVKVLTSSGPHGEFNDHPDGGVSAVSLSKVAEALEVAVDELRPHVQRLSPTVLVMPTSETVAMQRSVATSSDFVFVEDKATSEAAATPPSLPPERVKLMERMVTSLLKTRGPQAGTAIHSSVKLLAKFEGTSADFSELLQSFIKRGLIVLNDAKLYALPPP</sequence>
<dbReference type="AlphaFoldDB" id="A0A0N1I206"/>
<dbReference type="GO" id="GO:0031625">
    <property type="term" value="F:ubiquitin protein ligase binding"/>
    <property type="evidence" value="ECO:0007669"/>
    <property type="project" value="InterPro"/>
</dbReference>
<dbReference type="GO" id="GO:0007091">
    <property type="term" value="P:metaphase/anaphase transition of mitotic cell cycle"/>
    <property type="evidence" value="ECO:0007669"/>
    <property type="project" value="TreeGrafter"/>
</dbReference>
<evidence type="ECO:0000313" key="5">
    <source>
        <dbReference type="Proteomes" id="UP000038009"/>
    </source>
</evidence>
<dbReference type="InterPro" id="IPR016158">
    <property type="entry name" value="Cullin_homology"/>
</dbReference>
<dbReference type="Proteomes" id="UP000038009">
    <property type="component" value="Unassembled WGS sequence"/>
</dbReference>
<dbReference type="EMBL" id="LJSK01000192">
    <property type="protein sequence ID" value="KPI85350.1"/>
    <property type="molecule type" value="Genomic_DNA"/>
</dbReference>
<dbReference type="InterPro" id="IPR044554">
    <property type="entry name" value="ANAPC2"/>
</dbReference>
<dbReference type="Pfam" id="PF25773">
    <property type="entry name" value="TPR_ANAPC2"/>
    <property type="match status" value="1"/>
</dbReference>
<evidence type="ECO:0000256" key="1">
    <source>
        <dbReference type="PROSITE-ProRule" id="PRU00330"/>
    </source>
</evidence>
<feature type="domain" description="Cullin family profile" evidence="3">
    <location>
        <begin position="562"/>
        <end position="807"/>
    </location>
</feature>
<dbReference type="GO" id="GO:0070979">
    <property type="term" value="P:protein K11-linked ubiquitination"/>
    <property type="evidence" value="ECO:0007669"/>
    <property type="project" value="TreeGrafter"/>
</dbReference>